<evidence type="ECO:0000313" key="1">
    <source>
        <dbReference type="EMBL" id="KDQ49349.1"/>
    </source>
</evidence>
<dbReference type="Proteomes" id="UP000027265">
    <property type="component" value="Unassembled WGS sequence"/>
</dbReference>
<dbReference type="Gene3D" id="3.60.130.30">
    <property type="match status" value="1"/>
</dbReference>
<dbReference type="OrthoDB" id="3200752at2759"/>
<dbReference type="AlphaFoldDB" id="A0A067P3J7"/>
<keyword evidence="2" id="KW-1185">Reference proteome</keyword>
<sequence length="83" mass="9384">FDLLATIGPYQYAELELRGLRLRFPYMPGTLCALSGYVIKHSVLPSDGERVCYTYFMEDRVLCRLGVPTAPPVRVDRFGACHT</sequence>
<dbReference type="EMBL" id="KL197788">
    <property type="protein sequence ID" value="KDQ49349.1"/>
    <property type="molecule type" value="Genomic_DNA"/>
</dbReference>
<organism evidence="1 2">
    <name type="scientific">Jaapia argillacea MUCL 33604</name>
    <dbReference type="NCBI Taxonomy" id="933084"/>
    <lineage>
        <taxon>Eukaryota</taxon>
        <taxon>Fungi</taxon>
        <taxon>Dikarya</taxon>
        <taxon>Basidiomycota</taxon>
        <taxon>Agaricomycotina</taxon>
        <taxon>Agaricomycetes</taxon>
        <taxon>Agaricomycetidae</taxon>
        <taxon>Jaapiales</taxon>
        <taxon>Jaapiaceae</taxon>
        <taxon>Jaapia</taxon>
    </lineage>
</organism>
<name>A0A067P3J7_9AGAM</name>
<protein>
    <submittedName>
        <fullName evidence="1">Uncharacterized protein</fullName>
    </submittedName>
</protein>
<reference evidence="2" key="1">
    <citation type="journal article" date="2014" name="Proc. Natl. Acad. Sci. U.S.A.">
        <title>Extensive sampling of basidiomycete genomes demonstrates inadequacy of the white-rot/brown-rot paradigm for wood decay fungi.</title>
        <authorList>
            <person name="Riley R."/>
            <person name="Salamov A.A."/>
            <person name="Brown D.W."/>
            <person name="Nagy L.G."/>
            <person name="Floudas D."/>
            <person name="Held B.W."/>
            <person name="Levasseur A."/>
            <person name="Lombard V."/>
            <person name="Morin E."/>
            <person name="Otillar R."/>
            <person name="Lindquist E.A."/>
            <person name="Sun H."/>
            <person name="LaButti K.M."/>
            <person name="Schmutz J."/>
            <person name="Jabbour D."/>
            <person name="Luo H."/>
            <person name="Baker S.E."/>
            <person name="Pisabarro A.G."/>
            <person name="Walton J.D."/>
            <person name="Blanchette R.A."/>
            <person name="Henrissat B."/>
            <person name="Martin F."/>
            <person name="Cullen D."/>
            <person name="Hibbett D.S."/>
            <person name="Grigoriev I.V."/>
        </authorList>
    </citation>
    <scope>NUCLEOTIDE SEQUENCE [LARGE SCALE GENOMIC DNA]</scope>
    <source>
        <strain evidence="2">MUCL 33604</strain>
    </source>
</reference>
<feature type="non-terminal residue" evidence="1">
    <location>
        <position position="1"/>
    </location>
</feature>
<gene>
    <name evidence="1" type="ORF">JAAARDRAFT_143593</name>
</gene>
<dbReference type="HOGENOM" id="CLU_039070_7_0_1"/>
<evidence type="ECO:0000313" key="2">
    <source>
        <dbReference type="Proteomes" id="UP000027265"/>
    </source>
</evidence>
<dbReference type="InParanoid" id="A0A067P3J7"/>
<accession>A0A067P3J7</accession>
<proteinExistence type="predicted"/>